<dbReference type="InterPro" id="IPR050256">
    <property type="entry name" value="Glycosyltransferase_2"/>
</dbReference>
<evidence type="ECO:0000259" key="1">
    <source>
        <dbReference type="Pfam" id="PF00535"/>
    </source>
</evidence>
<sequence>MKVALLIPTFNEIIGLRQIMPMINREWVDEIVFVDGNSTDGSIEYIRENNYTLFLEKVPGVRRAMIEAIRSVTSDVLITFSPDGNCLPELIPKLVDKMREGYDMVIVSRYADGAKSYDDNIITGFGNWLFTNTINFLHGGSYTDVMGIYRAYKKELVSSLDLDKDITYTTPEKLFRTRLFWEPILSTRAAKRKLKITEIAGDEPKRIGGEAKLQTIKWGAAYMYQVLRDKVWWK</sequence>
<comment type="caution">
    <text evidence="2">The sequence shown here is derived from an EMBL/GenBank/DDBJ whole genome shotgun (WGS) entry which is preliminary data.</text>
</comment>
<dbReference type="EMBL" id="LNQR01000020">
    <property type="protein sequence ID" value="KWT92777.1"/>
    <property type="molecule type" value="Genomic_DNA"/>
</dbReference>
<accession>A0ABR5SJL9</accession>
<feature type="domain" description="Glycosyltransferase 2-like" evidence="1">
    <location>
        <begin position="6"/>
        <end position="158"/>
    </location>
</feature>
<dbReference type="Proteomes" id="UP000060487">
    <property type="component" value="Unassembled WGS sequence"/>
</dbReference>
<dbReference type="Pfam" id="PF00535">
    <property type="entry name" value="Glycos_transf_2"/>
    <property type="match status" value="1"/>
</dbReference>
<reference evidence="2 3" key="1">
    <citation type="submission" date="2015-11" db="EMBL/GenBank/DDBJ databases">
        <authorList>
            <person name="Lin W."/>
        </authorList>
    </citation>
    <scope>NUCLEOTIDE SEQUENCE [LARGE SCALE GENOMIC DNA]</scope>
    <source>
        <strain evidence="2 3">HCH-1</strain>
    </source>
</reference>
<keyword evidence="2" id="KW-0328">Glycosyltransferase</keyword>
<dbReference type="SUPFAM" id="SSF53448">
    <property type="entry name" value="Nucleotide-diphospho-sugar transferases"/>
    <property type="match status" value="1"/>
</dbReference>
<gene>
    <name evidence="2" type="ORF">ASN18_0482</name>
</gene>
<dbReference type="GO" id="GO:0099621">
    <property type="term" value="F:undecaprenyl-phosphate 4-deoxy-4-formamido-L-arabinose transferase activity"/>
    <property type="evidence" value="ECO:0007669"/>
    <property type="project" value="UniProtKB-EC"/>
</dbReference>
<proteinExistence type="predicted"/>
<dbReference type="EC" id="2.4.2.53" evidence="2"/>
<protein>
    <submittedName>
        <fullName evidence="2">Histidinol phosphate phosphatase</fullName>
        <ecNumber evidence="2">2.4.2.53</ecNumber>
    </submittedName>
</protein>
<keyword evidence="2" id="KW-0808">Transferase</keyword>
<dbReference type="InterPro" id="IPR001173">
    <property type="entry name" value="Glyco_trans_2-like"/>
</dbReference>
<evidence type="ECO:0000313" key="2">
    <source>
        <dbReference type="EMBL" id="KWT92777.1"/>
    </source>
</evidence>
<dbReference type="RefSeq" id="WP_085051011.1">
    <property type="nucleotide sequence ID" value="NZ_LNQR01000020.1"/>
</dbReference>
<evidence type="ECO:0000313" key="3">
    <source>
        <dbReference type="Proteomes" id="UP000060487"/>
    </source>
</evidence>
<dbReference type="PANTHER" id="PTHR48090">
    <property type="entry name" value="UNDECAPRENYL-PHOSPHATE 4-DEOXY-4-FORMAMIDO-L-ARABINOSE TRANSFERASE-RELATED"/>
    <property type="match status" value="1"/>
</dbReference>
<keyword evidence="3" id="KW-1185">Reference proteome</keyword>
<name>A0ABR5SJL9_9BACT</name>
<dbReference type="CDD" id="cd04179">
    <property type="entry name" value="DPM_DPG-synthase_like"/>
    <property type="match status" value="1"/>
</dbReference>
<dbReference type="Gene3D" id="3.90.550.10">
    <property type="entry name" value="Spore Coat Polysaccharide Biosynthesis Protein SpsA, Chain A"/>
    <property type="match status" value="1"/>
</dbReference>
<dbReference type="InterPro" id="IPR029044">
    <property type="entry name" value="Nucleotide-diphossugar_trans"/>
</dbReference>
<organism evidence="2 3">
    <name type="scientific">Candidatus Magnetominusculus xianensis</name>
    <dbReference type="NCBI Taxonomy" id="1748249"/>
    <lineage>
        <taxon>Bacteria</taxon>
        <taxon>Pseudomonadati</taxon>
        <taxon>Nitrospirota</taxon>
        <taxon>Nitrospiria</taxon>
        <taxon>Nitrospirales</taxon>
        <taxon>Nitrospiraceae</taxon>
        <taxon>Candidatus Magnetominusculus</taxon>
    </lineage>
</organism>